<reference evidence="5 7" key="1">
    <citation type="journal article" date="2015" name="Genome Announc.">
        <title>Complete Genome Sequence of Corynebacterium kutscheri DSM 20755, a Corynebacterial Type Strain with Remarkably Low G+C Content of Chromosomal DNA.</title>
        <authorList>
            <person name="Ruckert C."/>
            <person name="Albersmeier A."/>
            <person name="Winkler A."/>
            <person name="Tauch A."/>
        </authorList>
    </citation>
    <scope>NUCLEOTIDE SEQUENCE [LARGE SCALE GENOMIC DNA]</scope>
    <source>
        <strain evidence="5 7">DSM 20755</strain>
    </source>
</reference>
<evidence type="ECO:0000313" key="8">
    <source>
        <dbReference type="Proteomes" id="UP000271380"/>
    </source>
</evidence>
<protein>
    <recommendedName>
        <fullName evidence="3">Aminotransferase</fullName>
        <ecNumber evidence="3">2.6.1.-</ecNumber>
    </recommendedName>
</protein>
<evidence type="ECO:0000259" key="4">
    <source>
        <dbReference type="Pfam" id="PF00155"/>
    </source>
</evidence>
<dbReference type="InterPro" id="IPR015421">
    <property type="entry name" value="PyrdxlP-dep_Trfase_major"/>
</dbReference>
<dbReference type="EMBL" id="LR134377">
    <property type="protein sequence ID" value="VEH06829.1"/>
    <property type="molecule type" value="Genomic_DNA"/>
</dbReference>
<keyword evidence="3 5" id="KW-0808">Transferase</keyword>
<dbReference type="InterPro" id="IPR015422">
    <property type="entry name" value="PyrdxlP-dep_Trfase_small"/>
</dbReference>
<dbReference type="Proteomes" id="UP000271380">
    <property type="component" value="Chromosome"/>
</dbReference>
<dbReference type="OrthoDB" id="3401872at2"/>
<dbReference type="NCBIfam" id="NF005915">
    <property type="entry name" value="PRK07908.1"/>
    <property type="match status" value="1"/>
</dbReference>
<dbReference type="RefSeq" id="WP_046439080.1">
    <property type="nucleotide sequence ID" value="NZ_CP011312.1"/>
</dbReference>
<keyword evidence="3 5" id="KW-0032">Aminotransferase</keyword>
<dbReference type="GO" id="GO:0016829">
    <property type="term" value="F:lyase activity"/>
    <property type="evidence" value="ECO:0007669"/>
    <property type="project" value="UniProtKB-KW"/>
</dbReference>
<evidence type="ECO:0000313" key="7">
    <source>
        <dbReference type="Proteomes" id="UP000033457"/>
    </source>
</evidence>
<accession>A0A0F6TD62</accession>
<keyword evidence="6" id="KW-0456">Lyase</keyword>
<sequence>MVIRFHGDEDARRAQFDFAVNVAASKPPQWLIEALHNNLDRLAAYPDPLELAKVESELAELHGVQPSKVMLLAGASEGFTLLSKLAPKRSAVIQPGFTEPALALIDAGLSVDLPVAMTVAQIPEKPWDLIVIGNPTNPTGIVHRDIDRLRQSGRIIVVDEAFMDAAGEEYSTIPHIAAGAKDLIVLRSLTKTFAIAGLRVGYLIAHEEIIARLQKGRAHWPMGTLQMVAAQAIATYGWAHTKQWRRQMIAHREAMIQDLAWPLAAHSQAPYILVKPPFANPEHMRQQLLSRGIAVRRCDTFPGLDLNYWRLAVREPAQVQVLKQTTEELK</sequence>
<keyword evidence="2" id="KW-0663">Pyridoxal phosphate</keyword>
<comment type="similarity">
    <text evidence="3">Belongs to the class-I pyridoxal-phosphate-dependent aminotransferase family.</text>
</comment>
<dbReference type="PROSITE" id="PS00105">
    <property type="entry name" value="AA_TRANSFER_CLASS_1"/>
    <property type="match status" value="1"/>
</dbReference>
<dbReference type="EC" id="2.6.1.-" evidence="3"/>
<dbReference type="Pfam" id="PF00155">
    <property type="entry name" value="Aminotran_1_2"/>
    <property type="match status" value="1"/>
</dbReference>
<dbReference type="Proteomes" id="UP000033457">
    <property type="component" value="Chromosome"/>
</dbReference>
<dbReference type="GO" id="GO:0008483">
    <property type="term" value="F:transaminase activity"/>
    <property type="evidence" value="ECO:0007669"/>
    <property type="project" value="UniProtKB-KW"/>
</dbReference>
<keyword evidence="7" id="KW-1185">Reference proteome</keyword>
<evidence type="ECO:0000256" key="3">
    <source>
        <dbReference type="RuleBase" id="RU000481"/>
    </source>
</evidence>
<comment type="cofactor">
    <cofactor evidence="1 3">
        <name>pyridoxal 5'-phosphate</name>
        <dbReference type="ChEBI" id="CHEBI:597326"/>
    </cofactor>
</comment>
<evidence type="ECO:0000256" key="1">
    <source>
        <dbReference type="ARBA" id="ARBA00001933"/>
    </source>
</evidence>
<dbReference type="KEGG" id="cku:UL82_03825"/>
<dbReference type="PANTHER" id="PTHR42885">
    <property type="entry name" value="HISTIDINOL-PHOSPHATE AMINOTRANSFERASE-RELATED"/>
    <property type="match status" value="1"/>
</dbReference>
<dbReference type="AlphaFoldDB" id="A0A0F6TD62"/>
<name>A0A0F6TD62_9CORY</name>
<dbReference type="GO" id="GO:0030170">
    <property type="term" value="F:pyridoxal phosphate binding"/>
    <property type="evidence" value="ECO:0007669"/>
    <property type="project" value="InterPro"/>
</dbReference>
<dbReference type="SUPFAM" id="SSF53383">
    <property type="entry name" value="PLP-dependent transferases"/>
    <property type="match status" value="1"/>
</dbReference>
<dbReference type="STRING" id="35755.UL82_03825"/>
<dbReference type="HOGENOM" id="CLU_017584_3_2_11"/>
<feature type="domain" description="Aminotransferase class I/classII large" evidence="4">
    <location>
        <begin position="16"/>
        <end position="301"/>
    </location>
</feature>
<evidence type="ECO:0000256" key="2">
    <source>
        <dbReference type="ARBA" id="ARBA00022898"/>
    </source>
</evidence>
<dbReference type="InterPro" id="IPR015424">
    <property type="entry name" value="PyrdxlP-dep_Trfase"/>
</dbReference>
<dbReference type="Gene3D" id="3.40.640.10">
    <property type="entry name" value="Type I PLP-dependent aspartate aminotransferase-like (Major domain)"/>
    <property type="match status" value="1"/>
</dbReference>
<dbReference type="InterPro" id="IPR004839">
    <property type="entry name" value="Aminotransferase_I/II_large"/>
</dbReference>
<gene>
    <name evidence="6" type="primary">cobC</name>
    <name evidence="6" type="ORF">NCTC949_01329</name>
    <name evidence="5" type="ORF">UL82_03825</name>
</gene>
<dbReference type="EMBL" id="CP011312">
    <property type="protein sequence ID" value="AKE40971.1"/>
    <property type="molecule type" value="Genomic_DNA"/>
</dbReference>
<dbReference type="CDD" id="cd00609">
    <property type="entry name" value="AAT_like"/>
    <property type="match status" value="1"/>
</dbReference>
<organism evidence="5 7">
    <name type="scientific">Corynebacterium kutscheri</name>
    <dbReference type="NCBI Taxonomy" id="35755"/>
    <lineage>
        <taxon>Bacteria</taxon>
        <taxon>Bacillati</taxon>
        <taxon>Actinomycetota</taxon>
        <taxon>Actinomycetes</taxon>
        <taxon>Mycobacteriales</taxon>
        <taxon>Corynebacteriaceae</taxon>
        <taxon>Corynebacterium</taxon>
    </lineage>
</organism>
<dbReference type="PANTHER" id="PTHR42885:SF1">
    <property type="entry name" value="THREONINE-PHOSPHATE DECARBOXYLASE"/>
    <property type="match status" value="1"/>
</dbReference>
<evidence type="ECO:0000313" key="5">
    <source>
        <dbReference type="EMBL" id="AKE40971.1"/>
    </source>
</evidence>
<evidence type="ECO:0000313" key="6">
    <source>
        <dbReference type="EMBL" id="VEH06829.1"/>
    </source>
</evidence>
<proteinExistence type="inferred from homology"/>
<dbReference type="Gene3D" id="3.90.1150.10">
    <property type="entry name" value="Aspartate Aminotransferase, domain 1"/>
    <property type="match status" value="1"/>
</dbReference>
<dbReference type="InterPro" id="IPR004838">
    <property type="entry name" value="NHTrfase_class1_PyrdxlP-BS"/>
</dbReference>
<reference evidence="6 8" key="2">
    <citation type="submission" date="2018-12" db="EMBL/GenBank/DDBJ databases">
        <authorList>
            <consortium name="Pathogen Informatics"/>
        </authorList>
    </citation>
    <scope>NUCLEOTIDE SEQUENCE [LARGE SCALE GENOMIC DNA]</scope>
    <source>
        <strain evidence="6 8">NCTC949</strain>
    </source>
</reference>